<evidence type="ECO:0000313" key="9">
    <source>
        <dbReference type="Proteomes" id="UP000054564"/>
    </source>
</evidence>
<dbReference type="SUPFAM" id="SSF57850">
    <property type="entry name" value="RING/U-box"/>
    <property type="match status" value="1"/>
</dbReference>
<dbReference type="EMBL" id="AJIL01000041">
    <property type="protein sequence ID" value="KNE99923.1"/>
    <property type="molecule type" value="Genomic_DNA"/>
</dbReference>
<dbReference type="InterPro" id="IPR001841">
    <property type="entry name" value="Znf_RING"/>
</dbReference>
<name>A0A0L0VKX7_9BASI</name>
<evidence type="ECO:0000256" key="1">
    <source>
        <dbReference type="ARBA" id="ARBA00022723"/>
    </source>
</evidence>
<evidence type="ECO:0000259" key="7">
    <source>
        <dbReference type="PROSITE" id="PS50089"/>
    </source>
</evidence>
<dbReference type="STRING" id="1165861.A0A0L0VKX7"/>
<reference evidence="9" key="2">
    <citation type="submission" date="2014-03" db="EMBL/GenBank/DDBJ databases">
        <title>The Genome Sequence of Puccinia striiformis f. sp. tritici PST-78.</title>
        <authorList>
            <consortium name="The Broad Institute Genome Sequencing Platform"/>
            <person name="Cuomo C."/>
            <person name="Hulbert S."/>
            <person name="Chen X."/>
            <person name="Walker B."/>
            <person name="Young S.K."/>
            <person name="Zeng Q."/>
            <person name="Gargeya S."/>
            <person name="Fitzgerald M."/>
            <person name="Haas B."/>
            <person name="Abouelleil A."/>
            <person name="Alvarado L."/>
            <person name="Arachchi H.M."/>
            <person name="Berlin A.M."/>
            <person name="Chapman S.B."/>
            <person name="Goldberg J."/>
            <person name="Griggs A."/>
            <person name="Gujja S."/>
            <person name="Hansen M."/>
            <person name="Howarth C."/>
            <person name="Imamovic A."/>
            <person name="Larimer J."/>
            <person name="McCowan C."/>
            <person name="Montmayeur A."/>
            <person name="Murphy C."/>
            <person name="Neiman D."/>
            <person name="Pearson M."/>
            <person name="Priest M."/>
            <person name="Roberts A."/>
            <person name="Saif S."/>
            <person name="Shea T."/>
            <person name="Sisk P."/>
            <person name="Sykes S."/>
            <person name="Wortman J."/>
            <person name="Nusbaum C."/>
            <person name="Birren B."/>
        </authorList>
    </citation>
    <scope>NUCLEOTIDE SEQUENCE [LARGE SCALE GENOMIC DNA]</scope>
    <source>
        <strain evidence="9">race PST-78</strain>
    </source>
</reference>
<dbReference type="GO" id="GO:0061630">
    <property type="term" value="F:ubiquitin protein ligase activity"/>
    <property type="evidence" value="ECO:0007669"/>
    <property type="project" value="TreeGrafter"/>
</dbReference>
<keyword evidence="9" id="KW-1185">Reference proteome</keyword>
<evidence type="ECO:0000256" key="6">
    <source>
        <dbReference type="SAM" id="SignalP"/>
    </source>
</evidence>
<feature type="signal peptide" evidence="6">
    <location>
        <begin position="1"/>
        <end position="19"/>
    </location>
</feature>
<protein>
    <recommendedName>
        <fullName evidence="7">RING-type domain-containing protein</fullName>
    </recommendedName>
</protein>
<keyword evidence="3" id="KW-0862">Zinc</keyword>
<evidence type="ECO:0000256" key="2">
    <source>
        <dbReference type="ARBA" id="ARBA00022771"/>
    </source>
</evidence>
<proteinExistence type="predicted"/>
<dbReference type="SMART" id="SM00184">
    <property type="entry name" value="RING"/>
    <property type="match status" value="1"/>
</dbReference>
<dbReference type="PROSITE" id="PS50089">
    <property type="entry name" value="ZF_RING_2"/>
    <property type="match status" value="1"/>
</dbReference>
<dbReference type="InterPro" id="IPR013083">
    <property type="entry name" value="Znf_RING/FYVE/PHD"/>
</dbReference>
<evidence type="ECO:0000313" key="8">
    <source>
        <dbReference type="EMBL" id="KNE99923.1"/>
    </source>
</evidence>
<evidence type="ECO:0000256" key="5">
    <source>
        <dbReference type="SAM" id="MobiDB-lite"/>
    </source>
</evidence>
<comment type="caution">
    <text evidence="8">The sequence shown here is derived from an EMBL/GenBank/DDBJ whole genome shotgun (WGS) entry which is preliminary data.</text>
</comment>
<organism evidence="8 9">
    <name type="scientific">Puccinia striiformis f. sp. tritici PST-78</name>
    <dbReference type="NCBI Taxonomy" id="1165861"/>
    <lineage>
        <taxon>Eukaryota</taxon>
        <taxon>Fungi</taxon>
        <taxon>Dikarya</taxon>
        <taxon>Basidiomycota</taxon>
        <taxon>Pucciniomycotina</taxon>
        <taxon>Pucciniomycetes</taxon>
        <taxon>Pucciniales</taxon>
        <taxon>Pucciniaceae</taxon>
        <taxon>Puccinia</taxon>
    </lineage>
</organism>
<sequence>MVNHSSLFLLLQAATLITAPRVDLRQLYRGTDNLGQSWQSMLHRYSDSVRSVTSKLKKSTSAPDLGSAKRDPELCVLCQKVWYDQGFFGKWPTCTHPYRDKDEVIECPICFEDLNGKSEIKQWETCNHFFHTSCGSSWRAKATLPTCPMCRSHQSPSTPPPLGEEALVSAPTVPSTSGQLPPQARAEPSEPAGSQLTPIQAELSQRMGDLIDLSQQHDLHANNEELSAKIGDLMDFCHENGLDANLGGFSQVINDLLEHAESQAAATSNSQEGNRRVVEHARLASNRD</sequence>
<dbReference type="InterPro" id="IPR050731">
    <property type="entry name" value="HRD1_E3_ubiq-ligases"/>
</dbReference>
<dbReference type="GO" id="GO:0008270">
    <property type="term" value="F:zinc ion binding"/>
    <property type="evidence" value="ECO:0007669"/>
    <property type="project" value="UniProtKB-KW"/>
</dbReference>
<keyword evidence="1" id="KW-0479">Metal-binding</keyword>
<dbReference type="EMBL" id="AJIL01000041">
    <property type="protein sequence ID" value="KNE99924.1"/>
    <property type="molecule type" value="Genomic_DNA"/>
</dbReference>
<dbReference type="Gene3D" id="3.30.40.10">
    <property type="entry name" value="Zinc/RING finger domain, C3HC4 (zinc finger)"/>
    <property type="match status" value="1"/>
</dbReference>
<feature type="region of interest" description="Disordered" evidence="5">
    <location>
        <begin position="149"/>
        <end position="194"/>
    </location>
</feature>
<dbReference type="Pfam" id="PF13639">
    <property type="entry name" value="zf-RING_2"/>
    <property type="match status" value="1"/>
</dbReference>
<keyword evidence="2 4" id="KW-0863">Zinc-finger</keyword>
<dbReference type="AlphaFoldDB" id="A0A0L0VKX7"/>
<evidence type="ECO:0000256" key="3">
    <source>
        <dbReference type="ARBA" id="ARBA00022833"/>
    </source>
</evidence>
<keyword evidence="6" id="KW-0732">Signal</keyword>
<dbReference type="PANTHER" id="PTHR22763">
    <property type="entry name" value="RING ZINC FINGER PROTEIN"/>
    <property type="match status" value="1"/>
</dbReference>
<feature type="chain" id="PRO_5007415840" description="RING-type domain-containing protein" evidence="6">
    <location>
        <begin position="20"/>
        <end position="288"/>
    </location>
</feature>
<gene>
    <name evidence="8" type="ORF">PSTG_06778</name>
</gene>
<dbReference type="GO" id="GO:0043161">
    <property type="term" value="P:proteasome-mediated ubiquitin-dependent protein catabolic process"/>
    <property type="evidence" value="ECO:0007669"/>
    <property type="project" value="TreeGrafter"/>
</dbReference>
<dbReference type="GO" id="GO:0012505">
    <property type="term" value="C:endomembrane system"/>
    <property type="evidence" value="ECO:0007669"/>
    <property type="project" value="TreeGrafter"/>
</dbReference>
<feature type="domain" description="RING-type" evidence="7">
    <location>
        <begin position="107"/>
        <end position="151"/>
    </location>
</feature>
<accession>A0A0L0VKX7</accession>
<evidence type="ECO:0000256" key="4">
    <source>
        <dbReference type="PROSITE-ProRule" id="PRU00175"/>
    </source>
</evidence>
<dbReference type="Proteomes" id="UP000054564">
    <property type="component" value="Unassembled WGS sequence"/>
</dbReference>
<reference evidence="8" key="1">
    <citation type="submission" date="2014-03" db="EMBL/GenBank/DDBJ databases">
        <title>Cloning and expression analysis of gamma-glutamylcysteines synthetase in perennial ryegrass.</title>
        <authorList>
            <person name="Wei S."/>
            <person name="Sun Z."/>
        </authorList>
    </citation>
    <scope>NUCLEOTIDE SEQUENCE</scope>
    <source>
        <strain evidence="8">Race PST-78</strain>
    </source>
</reference>